<dbReference type="NCBIfam" id="TIGR03431">
    <property type="entry name" value="PhnD"/>
    <property type="match status" value="1"/>
</dbReference>
<dbReference type="SUPFAM" id="SSF53850">
    <property type="entry name" value="Periplasmic binding protein-like II"/>
    <property type="match status" value="1"/>
</dbReference>
<dbReference type="Gene3D" id="1.20.58.90">
    <property type="match status" value="1"/>
</dbReference>
<dbReference type="InterPro" id="IPR017797">
    <property type="entry name" value="Phosphnate-bd"/>
</dbReference>
<dbReference type="PANTHER" id="PTHR35841">
    <property type="entry name" value="PHOSPHONATES-BINDING PERIPLASMIC PROTEIN"/>
    <property type="match status" value="1"/>
</dbReference>
<keyword evidence="2 3" id="KW-0732">Signal</keyword>
<feature type="chain" id="PRO_5007282143" evidence="3">
    <location>
        <begin position="26"/>
        <end position="331"/>
    </location>
</feature>
<dbReference type="GO" id="GO:0015716">
    <property type="term" value="P:organic phosphonate transport"/>
    <property type="evidence" value="ECO:0007669"/>
    <property type="project" value="InterPro"/>
</dbReference>
<dbReference type="RefSeq" id="WP_062664629.1">
    <property type="nucleotide sequence ID" value="NZ_FIZX01000002.1"/>
</dbReference>
<dbReference type="GO" id="GO:0043190">
    <property type="term" value="C:ATP-binding cassette (ABC) transporter complex"/>
    <property type="evidence" value="ECO:0007669"/>
    <property type="project" value="InterPro"/>
</dbReference>
<evidence type="ECO:0000313" key="4">
    <source>
        <dbReference type="EMBL" id="CZF82390.1"/>
    </source>
</evidence>
<evidence type="ECO:0000313" key="5">
    <source>
        <dbReference type="Proteomes" id="UP000071641"/>
    </source>
</evidence>
<reference evidence="5" key="1">
    <citation type="submission" date="2016-02" db="EMBL/GenBank/DDBJ databases">
        <authorList>
            <person name="Rodrigo-Torres Lidia"/>
            <person name="Arahal R.David."/>
        </authorList>
    </citation>
    <scope>NUCLEOTIDE SEQUENCE [LARGE SCALE GENOMIC DNA]</scope>
    <source>
        <strain evidence="5">CECT 9029</strain>
    </source>
</reference>
<dbReference type="Pfam" id="PF12974">
    <property type="entry name" value="Phosphonate-bd"/>
    <property type="match status" value="1"/>
</dbReference>
<name>A0A128F7C9_9GAMM</name>
<dbReference type="PANTHER" id="PTHR35841:SF1">
    <property type="entry name" value="PHOSPHONATES-BINDING PERIPLASMIC PROTEIN"/>
    <property type="match status" value="1"/>
</dbReference>
<keyword evidence="5" id="KW-1185">Reference proteome</keyword>
<proteinExistence type="inferred from homology"/>
<dbReference type="STRING" id="1796497.GCE9029_03194"/>
<protein>
    <submittedName>
        <fullName evidence="4">Phosphate-import protein PhnD</fullName>
    </submittedName>
</protein>
<dbReference type="OrthoDB" id="5318791at2"/>
<dbReference type="NCBIfam" id="TIGR01098">
    <property type="entry name" value="3A0109s03R"/>
    <property type="match status" value="1"/>
</dbReference>
<dbReference type="AlphaFoldDB" id="A0A128F7C9"/>
<organism evidence="4 5">
    <name type="scientific">Grimontia celer</name>
    <dbReference type="NCBI Taxonomy" id="1796497"/>
    <lineage>
        <taxon>Bacteria</taxon>
        <taxon>Pseudomonadati</taxon>
        <taxon>Pseudomonadota</taxon>
        <taxon>Gammaproteobacteria</taxon>
        <taxon>Vibrionales</taxon>
        <taxon>Vibrionaceae</taxon>
        <taxon>Grimontia</taxon>
    </lineage>
</organism>
<comment type="similarity">
    <text evidence="1">Belongs to the phosphate/phosphite/phosphonate binding protein family.</text>
</comment>
<feature type="signal peptide" evidence="3">
    <location>
        <begin position="1"/>
        <end position="25"/>
    </location>
</feature>
<gene>
    <name evidence="4" type="primary">phnD</name>
    <name evidence="4" type="ORF">GCE9029_03194</name>
</gene>
<accession>A0A128F7C9</accession>
<dbReference type="InterPro" id="IPR005770">
    <property type="entry name" value="PhnD"/>
</dbReference>
<evidence type="ECO:0000256" key="1">
    <source>
        <dbReference type="ARBA" id="ARBA00007162"/>
    </source>
</evidence>
<evidence type="ECO:0000256" key="3">
    <source>
        <dbReference type="SAM" id="SignalP"/>
    </source>
</evidence>
<dbReference type="GO" id="GO:0055085">
    <property type="term" value="P:transmembrane transport"/>
    <property type="evidence" value="ECO:0007669"/>
    <property type="project" value="InterPro"/>
</dbReference>
<sequence>MLRVLRTITCGLSMLAAAVAAPVSADEKMDTLNFGIISTESQQNLKSVWDPFLDDMSKKLGMEVKAYFAPDYAGIIQGMRFDKVDVAWFGNKSAMEAVDRSGGEIFAQTVDSEGNPGYWSLLVVHKDSPINSVEDMIANRSKLAFGNGDPNSTSGFLVPSYYVFAKNNIQPSDFKRTLNSSHEVNLFAVANKQVDVATNNTENMRRFERTNPEKFKNIKVIWQSPLIPSDPIVWRKNLPDNVKENIYSFFMNYGTTGDAQEVAILKGLDWAPFKPSSDLQLLPIRQLALYKQLNGLSNQDKLSDEQAADLANIKSSLAALNRQMSALEAME</sequence>
<dbReference type="EMBL" id="FIZX01000002">
    <property type="protein sequence ID" value="CZF82390.1"/>
    <property type="molecule type" value="Genomic_DNA"/>
</dbReference>
<dbReference type="Proteomes" id="UP000071641">
    <property type="component" value="Unassembled WGS sequence"/>
</dbReference>
<evidence type="ECO:0000256" key="2">
    <source>
        <dbReference type="ARBA" id="ARBA00022729"/>
    </source>
</evidence>
<dbReference type="CDD" id="cd13575">
    <property type="entry name" value="PBP2_PnhD"/>
    <property type="match status" value="1"/>
</dbReference>
<dbReference type="Gene3D" id="3.40.190.10">
    <property type="entry name" value="Periplasmic binding protein-like II"/>
    <property type="match status" value="2"/>
</dbReference>